<feature type="transmembrane region" description="Helical" evidence="8">
    <location>
        <begin position="305"/>
        <end position="327"/>
    </location>
</feature>
<feature type="transmembrane region" description="Helical" evidence="8">
    <location>
        <begin position="154"/>
        <end position="175"/>
    </location>
</feature>
<evidence type="ECO:0000256" key="3">
    <source>
        <dbReference type="ARBA" id="ARBA00022475"/>
    </source>
</evidence>
<feature type="transmembrane region" description="Helical" evidence="8">
    <location>
        <begin position="79"/>
        <end position="96"/>
    </location>
</feature>
<keyword evidence="6 8" id="KW-1133">Transmembrane helix</keyword>
<feature type="transmembrane region" description="Helical" evidence="8">
    <location>
        <begin position="102"/>
        <end position="119"/>
    </location>
</feature>
<evidence type="ECO:0000256" key="7">
    <source>
        <dbReference type="ARBA" id="ARBA00023136"/>
    </source>
</evidence>
<keyword evidence="2" id="KW-0813">Transport</keyword>
<keyword evidence="4" id="KW-0997">Cell inner membrane</keyword>
<dbReference type="CDD" id="cd06579">
    <property type="entry name" value="TM_PBP1_transp_AraH_like"/>
    <property type="match status" value="1"/>
</dbReference>
<gene>
    <name evidence="9" type="ORF">QO011_002430</name>
</gene>
<comment type="subcellular location">
    <subcellularLocation>
        <location evidence="1">Cell membrane</location>
        <topology evidence="1">Multi-pass membrane protein</topology>
    </subcellularLocation>
</comment>
<feature type="transmembrane region" description="Helical" evidence="8">
    <location>
        <begin position="247"/>
        <end position="268"/>
    </location>
</feature>
<evidence type="ECO:0000256" key="8">
    <source>
        <dbReference type="SAM" id="Phobius"/>
    </source>
</evidence>
<dbReference type="PANTHER" id="PTHR32196">
    <property type="entry name" value="ABC TRANSPORTER PERMEASE PROTEIN YPHD-RELATED-RELATED"/>
    <property type="match status" value="1"/>
</dbReference>
<reference evidence="9 10" key="1">
    <citation type="submission" date="2023-07" db="EMBL/GenBank/DDBJ databases">
        <title>Genomic Encyclopedia of Type Strains, Phase IV (KMG-IV): sequencing the most valuable type-strain genomes for metagenomic binning, comparative biology and taxonomic classification.</title>
        <authorList>
            <person name="Goeker M."/>
        </authorList>
    </citation>
    <scope>NUCLEOTIDE SEQUENCE [LARGE SCALE GENOMIC DNA]</scope>
    <source>
        <strain evidence="9 10">DSM 19619</strain>
    </source>
</reference>
<evidence type="ECO:0000313" key="10">
    <source>
        <dbReference type="Proteomes" id="UP001242480"/>
    </source>
</evidence>
<evidence type="ECO:0000256" key="2">
    <source>
        <dbReference type="ARBA" id="ARBA00022448"/>
    </source>
</evidence>
<protein>
    <submittedName>
        <fullName evidence="9">Ribose transport system permease protein</fullName>
    </submittedName>
</protein>
<feature type="transmembrane region" description="Helical" evidence="8">
    <location>
        <begin position="280"/>
        <end position="299"/>
    </location>
</feature>
<sequence length="353" mass="36092">MTERVPATLNTDQLDSAPAVERLGGLPSQLAALRRWLPDKARGRSLAPLFVLIGLCALIALANPAFLELRNLVRIANSAAVPLTLAMGLTFIILLGSIDLSIEGAVSVAAMVLVLLAANDSNGNDLGWIAMAAAIAASTAMGAASGIVQTGLRIPSFMATLGMWFIGLGFSVYMLGGSAVRLMDPALRALALTRVLDLPLGVWIAAGSFLVALVVQNHTLLGRHIVAVGGGEDIAELSGIEPSRVRIAAFALAGFFYGIAGVLAAAQLGQSNAVIGDGRLFAAVTAVVVGGTALTGGEGGVVNTLIGVLIVTVLSNGMILLGISPYVQQTAQGLMIIAAVALSLDRTRLSIVK</sequence>
<dbReference type="Pfam" id="PF02653">
    <property type="entry name" value="BPD_transp_2"/>
    <property type="match status" value="1"/>
</dbReference>
<accession>A0ABU0J586</accession>
<organism evidence="9 10">
    <name type="scientific">Labrys wisconsinensis</name>
    <dbReference type="NCBI Taxonomy" id="425677"/>
    <lineage>
        <taxon>Bacteria</taxon>
        <taxon>Pseudomonadati</taxon>
        <taxon>Pseudomonadota</taxon>
        <taxon>Alphaproteobacteria</taxon>
        <taxon>Hyphomicrobiales</taxon>
        <taxon>Xanthobacteraceae</taxon>
        <taxon>Labrys</taxon>
    </lineage>
</organism>
<evidence type="ECO:0000256" key="1">
    <source>
        <dbReference type="ARBA" id="ARBA00004651"/>
    </source>
</evidence>
<dbReference type="PANTHER" id="PTHR32196:SF21">
    <property type="entry name" value="ABC TRANSPORTER PERMEASE PROTEIN YPHD-RELATED"/>
    <property type="match status" value="1"/>
</dbReference>
<evidence type="ECO:0000256" key="5">
    <source>
        <dbReference type="ARBA" id="ARBA00022692"/>
    </source>
</evidence>
<dbReference type="InterPro" id="IPR001851">
    <property type="entry name" value="ABC_transp_permease"/>
</dbReference>
<evidence type="ECO:0000256" key="4">
    <source>
        <dbReference type="ARBA" id="ARBA00022519"/>
    </source>
</evidence>
<proteinExistence type="predicted"/>
<keyword evidence="5 8" id="KW-0812">Transmembrane</keyword>
<comment type="caution">
    <text evidence="9">The sequence shown here is derived from an EMBL/GenBank/DDBJ whole genome shotgun (WGS) entry which is preliminary data.</text>
</comment>
<dbReference type="RefSeq" id="WP_307272128.1">
    <property type="nucleotide sequence ID" value="NZ_JAUSVX010000003.1"/>
</dbReference>
<keyword evidence="3" id="KW-1003">Cell membrane</keyword>
<name>A0ABU0J586_9HYPH</name>
<evidence type="ECO:0000313" key="9">
    <source>
        <dbReference type="EMBL" id="MDQ0469419.1"/>
    </source>
</evidence>
<feature type="transmembrane region" description="Helical" evidence="8">
    <location>
        <begin position="195"/>
        <end position="215"/>
    </location>
</feature>
<keyword evidence="10" id="KW-1185">Reference proteome</keyword>
<keyword evidence="7 8" id="KW-0472">Membrane</keyword>
<dbReference type="EMBL" id="JAUSVX010000003">
    <property type="protein sequence ID" value="MDQ0469419.1"/>
    <property type="molecule type" value="Genomic_DNA"/>
</dbReference>
<dbReference type="Proteomes" id="UP001242480">
    <property type="component" value="Unassembled WGS sequence"/>
</dbReference>
<feature type="transmembrane region" description="Helical" evidence="8">
    <location>
        <begin position="126"/>
        <end position="148"/>
    </location>
</feature>
<feature type="transmembrane region" description="Helical" evidence="8">
    <location>
        <begin position="46"/>
        <end position="67"/>
    </location>
</feature>
<evidence type="ECO:0000256" key="6">
    <source>
        <dbReference type="ARBA" id="ARBA00022989"/>
    </source>
</evidence>